<dbReference type="Gene3D" id="1.10.10.60">
    <property type="entry name" value="Homeodomain-like"/>
    <property type="match status" value="1"/>
</dbReference>
<accession>A0ABX0Q9L4</accession>
<protein>
    <submittedName>
        <fullName evidence="5">Helix-turn-helix transcriptional regulator</fullName>
    </submittedName>
</protein>
<dbReference type="RefSeq" id="WP_166690460.1">
    <property type="nucleotide sequence ID" value="NZ_WAEL01000001.1"/>
</dbReference>
<keyword evidence="2" id="KW-0238">DNA-binding</keyword>
<proteinExistence type="predicted"/>
<dbReference type="Proteomes" id="UP000606008">
    <property type="component" value="Unassembled WGS sequence"/>
</dbReference>
<reference evidence="6" key="2">
    <citation type="submission" date="2023-07" db="EMBL/GenBank/DDBJ databases">
        <authorList>
            <person name="Jung D.-H."/>
        </authorList>
    </citation>
    <scope>NUCLEOTIDE SEQUENCE [LARGE SCALE GENOMIC DNA]</scope>
    <source>
        <strain evidence="6">JA-25</strain>
    </source>
</reference>
<organism evidence="5 6">
    <name type="scientific">Fibrivirga algicola</name>
    <dbReference type="NCBI Taxonomy" id="2950420"/>
    <lineage>
        <taxon>Bacteria</taxon>
        <taxon>Pseudomonadati</taxon>
        <taxon>Bacteroidota</taxon>
        <taxon>Cytophagia</taxon>
        <taxon>Cytophagales</taxon>
        <taxon>Spirosomataceae</taxon>
        <taxon>Fibrivirga</taxon>
    </lineage>
</organism>
<evidence type="ECO:0000313" key="5">
    <source>
        <dbReference type="EMBL" id="NID08539.1"/>
    </source>
</evidence>
<keyword evidence="3" id="KW-0804">Transcription</keyword>
<evidence type="ECO:0000256" key="2">
    <source>
        <dbReference type="ARBA" id="ARBA00023125"/>
    </source>
</evidence>
<evidence type="ECO:0000259" key="4">
    <source>
        <dbReference type="PROSITE" id="PS01124"/>
    </source>
</evidence>
<reference evidence="6" key="1">
    <citation type="submission" date="2019-09" db="EMBL/GenBank/DDBJ databases">
        <authorList>
            <person name="Jung D.-H."/>
        </authorList>
    </citation>
    <scope>NUCLEOTIDE SEQUENCE [LARGE SCALE GENOMIC DNA]</scope>
    <source>
        <strain evidence="6">JA-25</strain>
    </source>
</reference>
<name>A0ABX0Q9L4_9BACT</name>
<dbReference type="SMART" id="SM00342">
    <property type="entry name" value="HTH_ARAC"/>
    <property type="match status" value="1"/>
</dbReference>
<comment type="caution">
    <text evidence="5">The sequence shown here is derived from an EMBL/GenBank/DDBJ whole genome shotgun (WGS) entry which is preliminary data.</text>
</comment>
<dbReference type="PANTHER" id="PTHR43280">
    <property type="entry name" value="ARAC-FAMILY TRANSCRIPTIONAL REGULATOR"/>
    <property type="match status" value="1"/>
</dbReference>
<dbReference type="SUPFAM" id="SSF46689">
    <property type="entry name" value="Homeodomain-like"/>
    <property type="match status" value="1"/>
</dbReference>
<evidence type="ECO:0000313" key="6">
    <source>
        <dbReference type="Proteomes" id="UP000606008"/>
    </source>
</evidence>
<dbReference type="PROSITE" id="PS01124">
    <property type="entry name" value="HTH_ARAC_FAMILY_2"/>
    <property type="match status" value="1"/>
</dbReference>
<sequence length="341" mass="39042">MSNSKPINVVEFPLQPLTHPASFHNEAIRIFKATINENGSYAEMSNNFISGSCEVIALDKDNWAYIVNVTYKEAIKYVFEKKYKKDWLHVMLSQPNSGTFFSHIEYLKSAGSESEAGSIPEYGQYEGRFLYQPAGCVKFISLFISQKWLSEKTLDIDFSITQPATLLNQLAINNLDINNIYNNHNIGNVLDEIKDQSDKALICKTNKLNKLINDLVATLFPTNYFDLSIKKQREMKGIMEAERLLVSNFRIPPPTLDELAKVSGLNRVKFQQLFKKTYGLNFYQHYQLARFTHAKQLIEKENYNISEAAYTVGFKNLSYFSIKFFDILGVKPAELKKKSAA</sequence>
<dbReference type="Pfam" id="PF12833">
    <property type="entry name" value="HTH_18"/>
    <property type="match status" value="1"/>
</dbReference>
<dbReference type="PANTHER" id="PTHR43280:SF28">
    <property type="entry name" value="HTH-TYPE TRANSCRIPTIONAL ACTIVATOR RHAS"/>
    <property type="match status" value="1"/>
</dbReference>
<gene>
    <name evidence="5" type="ORF">F7231_00010</name>
</gene>
<keyword evidence="6" id="KW-1185">Reference proteome</keyword>
<dbReference type="InterPro" id="IPR018060">
    <property type="entry name" value="HTH_AraC"/>
</dbReference>
<dbReference type="EMBL" id="WAEL01000001">
    <property type="protein sequence ID" value="NID08539.1"/>
    <property type="molecule type" value="Genomic_DNA"/>
</dbReference>
<feature type="domain" description="HTH araC/xylS-type" evidence="4">
    <location>
        <begin position="239"/>
        <end position="338"/>
    </location>
</feature>
<evidence type="ECO:0000256" key="3">
    <source>
        <dbReference type="ARBA" id="ARBA00023163"/>
    </source>
</evidence>
<keyword evidence="1" id="KW-0805">Transcription regulation</keyword>
<dbReference type="InterPro" id="IPR009057">
    <property type="entry name" value="Homeodomain-like_sf"/>
</dbReference>
<evidence type="ECO:0000256" key="1">
    <source>
        <dbReference type="ARBA" id="ARBA00023015"/>
    </source>
</evidence>